<dbReference type="InterPro" id="IPR000086">
    <property type="entry name" value="NUDIX_hydrolase_dom"/>
</dbReference>
<comment type="similarity">
    <text evidence="3">Belongs to the Nudix hydrolase family. NudK subfamily.</text>
</comment>
<evidence type="ECO:0000259" key="8">
    <source>
        <dbReference type="PROSITE" id="PS51462"/>
    </source>
</evidence>
<evidence type="ECO:0000256" key="2">
    <source>
        <dbReference type="ARBA" id="ARBA00001946"/>
    </source>
</evidence>
<sequence>MEENPWKTKSRRSLYSNPWIELEEHEVVTPAGTDGLYGKVKFKNKAMAILPVDTDRNTWLVGQYRYTIDEYSWEIPEGGSPIGEDILDGAKRELKEETGLTAQKWTMIMRFHTSNSVTDEEGFAYLAEGLTEGETAFEDTEKIQVKKLPLAEAVQKVLDGEITDVISAAVLLKAARMLEI</sequence>
<dbReference type="EMBL" id="CP030041">
    <property type="protein sequence ID" value="AWW31617.1"/>
    <property type="molecule type" value="Genomic_DNA"/>
</dbReference>
<dbReference type="PROSITE" id="PS51462">
    <property type="entry name" value="NUDIX"/>
    <property type="match status" value="1"/>
</dbReference>
<proteinExistence type="inferred from homology"/>
<evidence type="ECO:0000256" key="4">
    <source>
        <dbReference type="ARBA" id="ARBA00016377"/>
    </source>
</evidence>
<dbReference type="GO" id="GO:0016787">
    <property type="term" value="F:hydrolase activity"/>
    <property type="evidence" value="ECO:0007669"/>
    <property type="project" value="UniProtKB-KW"/>
</dbReference>
<dbReference type="PANTHER" id="PTHR11839">
    <property type="entry name" value="UDP/ADP-SUGAR PYROPHOSPHATASE"/>
    <property type="match status" value="1"/>
</dbReference>
<dbReference type="CDD" id="cd24161">
    <property type="entry name" value="NUDIX_ADPRase_Ndx2"/>
    <property type="match status" value="1"/>
</dbReference>
<comment type="catalytic activity">
    <reaction evidence="1">
        <text>GDP-alpha-D-mannose + H2O = alpha-D-mannose 1-phosphate + GMP + 2 H(+)</text>
        <dbReference type="Rhea" id="RHEA:27978"/>
        <dbReference type="ChEBI" id="CHEBI:15377"/>
        <dbReference type="ChEBI" id="CHEBI:15378"/>
        <dbReference type="ChEBI" id="CHEBI:57527"/>
        <dbReference type="ChEBI" id="CHEBI:58115"/>
        <dbReference type="ChEBI" id="CHEBI:58409"/>
    </reaction>
</comment>
<dbReference type="PROSITE" id="PS00893">
    <property type="entry name" value="NUDIX_BOX"/>
    <property type="match status" value="1"/>
</dbReference>
<dbReference type="SUPFAM" id="SSF55811">
    <property type="entry name" value="Nudix"/>
    <property type="match status" value="1"/>
</dbReference>
<feature type="domain" description="Nudix hydrolase" evidence="8">
    <location>
        <begin position="42"/>
        <end position="170"/>
    </location>
</feature>
<evidence type="ECO:0000313" key="9">
    <source>
        <dbReference type="EMBL" id="AWW31617.1"/>
    </source>
</evidence>
<dbReference type="InterPro" id="IPR020084">
    <property type="entry name" value="NUDIX_hydrolase_CS"/>
</dbReference>
<dbReference type="OrthoDB" id="9806150at2"/>
<dbReference type="GO" id="GO:0005829">
    <property type="term" value="C:cytosol"/>
    <property type="evidence" value="ECO:0007669"/>
    <property type="project" value="TreeGrafter"/>
</dbReference>
<reference evidence="9 10" key="1">
    <citation type="submission" date="2018-06" db="EMBL/GenBank/DDBJ databases">
        <title>Echinicola strongylocentroti sp. nov., isolated from a sea urchin Strongylocentrotus intermedius.</title>
        <authorList>
            <person name="Bae S.S."/>
        </authorList>
    </citation>
    <scope>NUCLEOTIDE SEQUENCE [LARGE SCALE GENOMIC DNA]</scope>
    <source>
        <strain evidence="9 10">MEBiC08714</strain>
    </source>
</reference>
<dbReference type="Pfam" id="PF00293">
    <property type="entry name" value="NUDIX"/>
    <property type="match status" value="1"/>
</dbReference>
<evidence type="ECO:0000256" key="7">
    <source>
        <dbReference type="ARBA" id="ARBA00032272"/>
    </source>
</evidence>
<dbReference type="PANTHER" id="PTHR11839:SF18">
    <property type="entry name" value="NUDIX HYDROLASE DOMAIN-CONTAINING PROTEIN"/>
    <property type="match status" value="1"/>
</dbReference>
<evidence type="ECO:0000256" key="5">
    <source>
        <dbReference type="ARBA" id="ARBA00022801"/>
    </source>
</evidence>
<evidence type="ECO:0000313" key="10">
    <source>
        <dbReference type="Proteomes" id="UP000248688"/>
    </source>
</evidence>
<dbReference type="RefSeq" id="WP_112784992.1">
    <property type="nucleotide sequence ID" value="NZ_CP030041.1"/>
</dbReference>
<dbReference type="GO" id="GO:0006753">
    <property type="term" value="P:nucleoside phosphate metabolic process"/>
    <property type="evidence" value="ECO:0007669"/>
    <property type="project" value="TreeGrafter"/>
</dbReference>
<evidence type="ECO:0000256" key="3">
    <source>
        <dbReference type="ARBA" id="ARBA00007275"/>
    </source>
</evidence>
<protein>
    <recommendedName>
        <fullName evidence="4">GDP-mannose pyrophosphatase</fullName>
    </recommendedName>
    <alternativeName>
        <fullName evidence="6">GDP-mannose hydrolase</fullName>
    </alternativeName>
    <alternativeName>
        <fullName evidence="7">GDPMK</fullName>
    </alternativeName>
</protein>
<name>A0A2Z4ILL6_9BACT</name>
<dbReference type="Gene3D" id="3.90.79.10">
    <property type="entry name" value="Nucleoside Triphosphate Pyrophosphohydrolase"/>
    <property type="match status" value="1"/>
</dbReference>
<keyword evidence="10" id="KW-1185">Reference proteome</keyword>
<dbReference type="KEGG" id="est:DN752_16625"/>
<accession>A0A2Z4ILL6</accession>
<dbReference type="GO" id="GO:0019693">
    <property type="term" value="P:ribose phosphate metabolic process"/>
    <property type="evidence" value="ECO:0007669"/>
    <property type="project" value="TreeGrafter"/>
</dbReference>
<organism evidence="9 10">
    <name type="scientific">Echinicola strongylocentroti</name>
    <dbReference type="NCBI Taxonomy" id="1795355"/>
    <lineage>
        <taxon>Bacteria</taxon>
        <taxon>Pseudomonadati</taxon>
        <taxon>Bacteroidota</taxon>
        <taxon>Cytophagia</taxon>
        <taxon>Cytophagales</taxon>
        <taxon>Cyclobacteriaceae</taxon>
        <taxon>Echinicola</taxon>
    </lineage>
</organism>
<evidence type="ECO:0000256" key="1">
    <source>
        <dbReference type="ARBA" id="ARBA00000847"/>
    </source>
</evidence>
<dbReference type="Proteomes" id="UP000248688">
    <property type="component" value="Chromosome"/>
</dbReference>
<dbReference type="AlphaFoldDB" id="A0A2Z4ILL6"/>
<dbReference type="InterPro" id="IPR015797">
    <property type="entry name" value="NUDIX_hydrolase-like_dom_sf"/>
</dbReference>
<evidence type="ECO:0000256" key="6">
    <source>
        <dbReference type="ARBA" id="ARBA00032162"/>
    </source>
</evidence>
<keyword evidence="5" id="KW-0378">Hydrolase</keyword>
<gene>
    <name evidence="9" type="ORF">DN752_16625</name>
</gene>
<comment type="cofactor">
    <cofactor evidence="2">
        <name>Mg(2+)</name>
        <dbReference type="ChEBI" id="CHEBI:18420"/>
    </cofactor>
</comment>